<organism evidence="2 3">
    <name type="scientific">Olpidium bornovanus</name>
    <dbReference type="NCBI Taxonomy" id="278681"/>
    <lineage>
        <taxon>Eukaryota</taxon>
        <taxon>Fungi</taxon>
        <taxon>Fungi incertae sedis</taxon>
        <taxon>Olpidiomycota</taxon>
        <taxon>Olpidiomycotina</taxon>
        <taxon>Olpidiomycetes</taxon>
        <taxon>Olpidiales</taxon>
        <taxon>Olpidiaceae</taxon>
        <taxon>Olpidium</taxon>
    </lineage>
</organism>
<keyword evidence="3" id="KW-1185">Reference proteome</keyword>
<proteinExistence type="predicted"/>
<sequence length="161" mass="17377">MAGCSSAAARQSCALWAACLQTTREGFDQDQNCGGAPWLLNFRRLTEAPKRITSRWPPVARRPWAFRLARGTPRERPAVAGSLDTSWGNESGGTTAPRSLAGRSPDGVRRPPTEKEADRSFGSFPSAGGGPLCWLDSARQNLASIAQSLLHPSRRDFAVGR</sequence>
<evidence type="ECO:0000256" key="1">
    <source>
        <dbReference type="SAM" id="MobiDB-lite"/>
    </source>
</evidence>
<feature type="compositionally biased region" description="Basic and acidic residues" evidence="1">
    <location>
        <begin position="106"/>
        <end position="119"/>
    </location>
</feature>
<comment type="caution">
    <text evidence="2">The sequence shown here is derived from an EMBL/GenBank/DDBJ whole genome shotgun (WGS) entry which is preliminary data.</text>
</comment>
<evidence type="ECO:0000313" key="3">
    <source>
        <dbReference type="Proteomes" id="UP000673691"/>
    </source>
</evidence>
<feature type="region of interest" description="Disordered" evidence="1">
    <location>
        <begin position="67"/>
        <end position="126"/>
    </location>
</feature>
<dbReference type="Proteomes" id="UP000673691">
    <property type="component" value="Unassembled WGS sequence"/>
</dbReference>
<name>A0A8H8DEX2_9FUNG</name>
<evidence type="ECO:0000313" key="2">
    <source>
        <dbReference type="EMBL" id="KAG5455616.1"/>
    </source>
</evidence>
<gene>
    <name evidence="2" type="ORF">BJ554DRAFT_4905</name>
</gene>
<feature type="compositionally biased region" description="Polar residues" evidence="1">
    <location>
        <begin position="83"/>
        <end position="97"/>
    </location>
</feature>
<accession>A0A8H8DEX2</accession>
<protein>
    <submittedName>
        <fullName evidence="2">Uncharacterized protein</fullName>
    </submittedName>
</protein>
<dbReference type="AlphaFoldDB" id="A0A8H8DEX2"/>
<reference evidence="2 3" key="1">
    <citation type="journal article" name="Sci. Rep.">
        <title>Genome-scale phylogenetic analyses confirm Olpidium as the closest living zoosporic fungus to the non-flagellated, terrestrial fungi.</title>
        <authorList>
            <person name="Chang Y."/>
            <person name="Rochon D."/>
            <person name="Sekimoto S."/>
            <person name="Wang Y."/>
            <person name="Chovatia M."/>
            <person name="Sandor L."/>
            <person name="Salamov A."/>
            <person name="Grigoriev I.V."/>
            <person name="Stajich J.E."/>
            <person name="Spatafora J.W."/>
        </authorList>
    </citation>
    <scope>NUCLEOTIDE SEQUENCE [LARGE SCALE GENOMIC DNA]</scope>
    <source>
        <strain evidence="2">S191</strain>
    </source>
</reference>
<dbReference type="EMBL" id="JAEFCI010013066">
    <property type="protein sequence ID" value="KAG5455616.1"/>
    <property type="molecule type" value="Genomic_DNA"/>
</dbReference>